<keyword evidence="2 6" id="KW-0238">DNA-binding</keyword>
<sequence>MNAKADKPDRSVATSLRKALAILEEVADADGPLTGQQIAVQVGLSRSTASRLALDLCELGYLAPLSNGQGFELGTAALRLGLRKFSSIDIRRVAAPFMRTISDDTGLMVDLALAHGDEMLYFEVSRKSGSVVLATELGSRMPIEKTAGGLAAISAFMPLEREQVLARLKMKYGADWPQVEARIQRAMEEIATYGFCTAIGTWRPDVSAVGLPFIDPRTGRTFSFSCSGIGYTIEEDRLRKEIGPRMVELVHNVASAMGTAPRP</sequence>
<dbReference type="GO" id="GO:0045892">
    <property type="term" value="P:negative regulation of DNA-templated transcription"/>
    <property type="evidence" value="ECO:0007669"/>
    <property type="project" value="TreeGrafter"/>
</dbReference>
<dbReference type="GO" id="GO:0003677">
    <property type="term" value="F:DNA binding"/>
    <property type="evidence" value="ECO:0007669"/>
    <property type="project" value="UniProtKB-KW"/>
</dbReference>
<evidence type="ECO:0000259" key="5">
    <source>
        <dbReference type="PROSITE" id="PS51078"/>
    </source>
</evidence>
<evidence type="ECO:0000313" key="6">
    <source>
        <dbReference type="EMBL" id="MBB6011378.1"/>
    </source>
</evidence>
<feature type="domain" description="IclR-ED" evidence="5">
    <location>
        <begin position="76"/>
        <end position="259"/>
    </location>
</feature>
<evidence type="ECO:0000259" key="4">
    <source>
        <dbReference type="PROSITE" id="PS51077"/>
    </source>
</evidence>
<dbReference type="Pfam" id="PF01614">
    <property type="entry name" value="IclR_C"/>
    <property type="match status" value="1"/>
</dbReference>
<feature type="domain" description="HTH iclR-type" evidence="4">
    <location>
        <begin position="13"/>
        <end position="75"/>
    </location>
</feature>
<dbReference type="SMART" id="SM00346">
    <property type="entry name" value="HTH_ICLR"/>
    <property type="match status" value="1"/>
</dbReference>
<dbReference type="PROSITE" id="PS51078">
    <property type="entry name" value="ICLR_ED"/>
    <property type="match status" value="1"/>
</dbReference>
<evidence type="ECO:0000313" key="7">
    <source>
        <dbReference type="Proteomes" id="UP000533306"/>
    </source>
</evidence>
<dbReference type="InterPro" id="IPR050707">
    <property type="entry name" value="HTH_MetabolicPath_Reg"/>
</dbReference>
<dbReference type="Gene3D" id="1.10.10.10">
    <property type="entry name" value="Winged helix-like DNA-binding domain superfamily/Winged helix DNA-binding domain"/>
    <property type="match status" value="1"/>
</dbReference>
<keyword evidence="7" id="KW-1185">Reference proteome</keyword>
<dbReference type="Pfam" id="PF09339">
    <property type="entry name" value="HTH_IclR"/>
    <property type="match status" value="1"/>
</dbReference>
<keyword evidence="1" id="KW-0805">Transcription regulation</keyword>
<evidence type="ECO:0000256" key="1">
    <source>
        <dbReference type="ARBA" id="ARBA00023015"/>
    </source>
</evidence>
<dbReference type="PANTHER" id="PTHR30136">
    <property type="entry name" value="HELIX-TURN-HELIX TRANSCRIPTIONAL REGULATOR, ICLR FAMILY"/>
    <property type="match status" value="1"/>
</dbReference>
<dbReference type="InterPro" id="IPR029016">
    <property type="entry name" value="GAF-like_dom_sf"/>
</dbReference>
<name>A0A7W9S1R2_9HYPH</name>
<dbReference type="SUPFAM" id="SSF46785">
    <property type="entry name" value="Winged helix' DNA-binding domain"/>
    <property type="match status" value="1"/>
</dbReference>
<dbReference type="PROSITE" id="PS51077">
    <property type="entry name" value="HTH_ICLR"/>
    <property type="match status" value="1"/>
</dbReference>
<dbReference type="RefSeq" id="WP_183826097.1">
    <property type="nucleotide sequence ID" value="NZ_JACHEU010000001.1"/>
</dbReference>
<dbReference type="PANTHER" id="PTHR30136:SF33">
    <property type="entry name" value="TRANSCRIPTIONAL REGULATORY PROTEIN"/>
    <property type="match status" value="1"/>
</dbReference>
<proteinExistence type="predicted"/>
<dbReference type="InterPro" id="IPR014757">
    <property type="entry name" value="Tscrpt_reg_IclR_C"/>
</dbReference>
<dbReference type="GO" id="GO:0003700">
    <property type="term" value="F:DNA-binding transcription factor activity"/>
    <property type="evidence" value="ECO:0007669"/>
    <property type="project" value="TreeGrafter"/>
</dbReference>
<dbReference type="Proteomes" id="UP000533306">
    <property type="component" value="Unassembled WGS sequence"/>
</dbReference>
<comment type="caution">
    <text evidence="6">The sequence shown here is derived from an EMBL/GenBank/DDBJ whole genome shotgun (WGS) entry which is preliminary data.</text>
</comment>
<gene>
    <name evidence="6" type="ORF">HNR59_000723</name>
</gene>
<dbReference type="InterPro" id="IPR036390">
    <property type="entry name" value="WH_DNA-bd_sf"/>
</dbReference>
<evidence type="ECO:0000256" key="3">
    <source>
        <dbReference type="ARBA" id="ARBA00023163"/>
    </source>
</evidence>
<accession>A0A7W9S1R2</accession>
<dbReference type="Gene3D" id="3.30.450.40">
    <property type="match status" value="1"/>
</dbReference>
<organism evidence="6 7">
    <name type="scientific">Aquamicrobium lusatiense</name>
    <dbReference type="NCBI Taxonomy" id="89772"/>
    <lineage>
        <taxon>Bacteria</taxon>
        <taxon>Pseudomonadati</taxon>
        <taxon>Pseudomonadota</taxon>
        <taxon>Alphaproteobacteria</taxon>
        <taxon>Hyphomicrobiales</taxon>
        <taxon>Phyllobacteriaceae</taxon>
        <taxon>Aquamicrobium</taxon>
    </lineage>
</organism>
<dbReference type="InterPro" id="IPR005471">
    <property type="entry name" value="Tscrpt_reg_IclR_N"/>
</dbReference>
<evidence type="ECO:0000256" key="2">
    <source>
        <dbReference type="ARBA" id="ARBA00023125"/>
    </source>
</evidence>
<dbReference type="SUPFAM" id="SSF55781">
    <property type="entry name" value="GAF domain-like"/>
    <property type="match status" value="1"/>
</dbReference>
<dbReference type="AlphaFoldDB" id="A0A7W9S1R2"/>
<dbReference type="EMBL" id="JACHEU010000001">
    <property type="protein sequence ID" value="MBB6011378.1"/>
    <property type="molecule type" value="Genomic_DNA"/>
</dbReference>
<protein>
    <submittedName>
        <fullName evidence="6">DNA-binding IclR family transcriptional regulator</fullName>
    </submittedName>
</protein>
<reference evidence="6 7" key="1">
    <citation type="submission" date="2020-08" db="EMBL/GenBank/DDBJ databases">
        <title>Genomic Encyclopedia of Type Strains, Phase IV (KMG-IV): sequencing the most valuable type-strain genomes for metagenomic binning, comparative biology and taxonomic classification.</title>
        <authorList>
            <person name="Goeker M."/>
        </authorList>
    </citation>
    <scope>NUCLEOTIDE SEQUENCE [LARGE SCALE GENOMIC DNA]</scope>
    <source>
        <strain evidence="6 7">DSM 11099</strain>
    </source>
</reference>
<dbReference type="InterPro" id="IPR036388">
    <property type="entry name" value="WH-like_DNA-bd_sf"/>
</dbReference>
<keyword evidence="3" id="KW-0804">Transcription</keyword>